<dbReference type="InterPro" id="IPR007300">
    <property type="entry name" value="CidB/LrgB"/>
</dbReference>
<gene>
    <name evidence="7" type="ORF">JOD45_001077</name>
</gene>
<evidence type="ECO:0000256" key="6">
    <source>
        <dbReference type="SAM" id="Phobius"/>
    </source>
</evidence>
<evidence type="ECO:0000313" key="7">
    <source>
        <dbReference type="EMBL" id="MBM7644870.1"/>
    </source>
</evidence>
<name>A0ABS2PXX7_9BACL</name>
<dbReference type="PANTHER" id="PTHR30249:SF17">
    <property type="entry name" value="HOLIN-LIKE PROTEIN CIDB"/>
    <property type="match status" value="1"/>
</dbReference>
<organism evidence="7 8">
    <name type="scientific">Scopulibacillus daqui</name>
    <dbReference type="NCBI Taxonomy" id="1469162"/>
    <lineage>
        <taxon>Bacteria</taxon>
        <taxon>Bacillati</taxon>
        <taxon>Bacillota</taxon>
        <taxon>Bacilli</taxon>
        <taxon>Bacillales</taxon>
        <taxon>Sporolactobacillaceae</taxon>
        <taxon>Scopulibacillus</taxon>
    </lineage>
</organism>
<evidence type="ECO:0000256" key="3">
    <source>
        <dbReference type="ARBA" id="ARBA00022692"/>
    </source>
</evidence>
<dbReference type="Proteomes" id="UP000808914">
    <property type="component" value="Unassembled WGS sequence"/>
</dbReference>
<dbReference type="Pfam" id="PF04172">
    <property type="entry name" value="LrgB"/>
    <property type="match status" value="1"/>
</dbReference>
<keyword evidence="5 6" id="KW-0472">Membrane</keyword>
<keyword evidence="2" id="KW-1003">Cell membrane</keyword>
<dbReference type="PANTHER" id="PTHR30249">
    <property type="entry name" value="PUTATIVE SEROTONIN TRANSPORTER"/>
    <property type="match status" value="1"/>
</dbReference>
<feature type="transmembrane region" description="Helical" evidence="6">
    <location>
        <begin position="6"/>
        <end position="25"/>
    </location>
</feature>
<evidence type="ECO:0000256" key="1">
    <source>
        <dbReference type="ARBA" id="ARBA00004651"/>
    </source>
</evidence>
<feature type="transmembrane region" description="Helical" evidence="6">
    <location>
        <begin position="202"/>
        <end position="229"/>
    </location>
</feature>
<accession>A0ABS2PXX7</accession>
<comment type="caution">
    <text evidence="7">The sequence shown here is derived from an EMBL/GenBank/DDBJ whole genome shotgun (WGS) entry which is preliminary data.</text>
</comment>
<dbReference type="GO" id="GO:0016787">
    <property type="term" value="F:hydrolase activity"/>
    <property type="evidence" value="ECO:0007669"/>
    <property type="project" value="UniProtKB-KW"/>
</dbReference>
<proteinExistence type="predicted"/>
<comment type="subcellular location">
    <subcellularLocation>
        <location evidence="1">Cell membrane</location>
        <topology evidence="1">Multi-pass membrane protein</topology>
    </subcellularLocation>
</comment>
<evidence type="ECO:0000313" key="8">
    <source>
        <dbReference type="Proteomes" id="UP000808914"/>
    </source>
</evidence>
<dbReference type="RefSeq" id="WP_205002815.1">
    <property type="nucleotide sequence ID" value="NZ_JAFBER010000004.1"/>
</dbReference>
<evidence type="ECO:0000256" key="5">
    <source>
        <dbReference type="ARBA" id="ARBA00023136"/>
    </source>
</evidence>
<keyword evidence="4 6" id="KW-1133">Transmembrane helix</keyword>
<sequence>MPKTVIAIAMILLTIVIYYFMTRLYRKYASPFLIPVLTSTICLVLLLVLFGVPYKTYMAGGSYINTFLGPAVVALAYPLYKQRAVLLKNLIPVLSGVVIGSVAGMVSGLLFAKSIGVEKSLVMSIVPKSVTTPVAMGISEELGGKPSLTVIFVMIAGISGAVMGPYFLKWLRINTNLGQGMAFGSASHAIGTSKAFEYGEKVATVSSVAMTLCAVLDSVLGPFIVWIFYG</sequence>
<protein>
    <submittedName>
        <fullName evidence="7">Murein hydrolase (TIGR00659 family)</fullName>
    </submittedName>
</protein>
<keyword evidence="7" id="KW-0378">Hydrolase</keyword>
<feature type="transmembrane region" description="Helical" evidence="6">
    <location>
        <begin position="148"/>
        <end position="168"/>
    </location>
</feature>
<evidence type="ECO:0000256" key="4">
    <source>
        <dbReference type="ARBA" id="ARBA00022989"/>
    </source>
</evidence>
<feature type="transmembrane region" description="Helical" evidence="6">
    <location>
        <begin position="32"/>
        <end position="54"/>
    </location>
</feature>
<keyword evidence="3 6" id="KW-0812">Transmembrane</keyword>
<evidence type="ECO:0000256" key="2">
    <source>
        <dbReference type="ARBA" id="ARBA00022475"/>
    </source>
</evidence>
<feature type="transmembrane region" description="Helical" evidence="6">
    <location>
        <begin position="60"/>
        <end position="80"/>
    </location>
</feature>
<feature type="transmembrane region" description="Helical" evidence="6">
    <location>
        <begin position="92"/>
        <end position="112"/>
    </location>
</feature>
<reference evidence="7 8" key="1">
    <citation type="submission" date="2021-01" db="EMBL/GenBank/DDBJ databases">
        <title>Genomic Encyclopedia of Type Strains, Phase IV (KMG-IV): sequencing the most valuable type-strain genomes for metagenomic binning, comparative biology and taxonomic classification.</title>
        <authorList>
            <person name="Goeker M."/>
        </authorList>
    </citation>
    <scope>NUCLEOTIDE SEQUENCE [LARGE SCALE GENOMIC DNA]</scope>
    <source>
        <strain evidence="7 8">DSM 28236</strain>
    </source>
</reference>
<dbReference type="EMBL" id="JAFBER010000004">
    <property type="protein sequence ID" value="MBM7644870.1"/>
    <property type="molecule type" value="Genomic_DNA"/>
</dbReference>
<keyword evidence="8" id="KW-1185">Reference proteome</keyword>